<proteinExistence type="predicted"/>
<feature type="transmembrane region" description="Helical" evidence="1">
    <location>
        <begin position="78"/>
        <end position="99"/>
    </location>
</feature>
<keyword evidence="1" id="KW-0812">Transmembrane</keyword>
<feature type="transmembrane region" description="Helical" evidence="1">
    <location>
        <begin position="111"/>
        <end position="134"/>
    </location>
</feature>
<dbReference type="OrthoDB" id="9806699at2"/>
<dbReference type="Proteomes" id="UP000315349">
    <property type="component" value="Chromosome"/>
</dbReference>
<feature type="transmembrane region" description="Helical" evidence="1">
    <location>
        <begin position="162"/>
        <end position="182"/>
    </location>
</feature>
<evidence type="ECO:0000313" key="2">
    <source>
        <dbReference type="EMBL" id="QDV29828.1"/>
    </source>
</evidence>
<protein>
    <recommendedName>
        <fullName evidence="4">Rod shape-determining protein MreD</fullName>
    </recommendedName>
</protein>
<evidence type="ECO:0000256" key="1">
    <source>
        <dbReference type="SAM" id="Phobius"/>
    </source>
</evidence>
<sequence length="191" mass="21092">MLVEVMSDRQSVVKSESSQQVRLVAMCALVLLAILARFIPHPPNFSPVGAVALFSGAFLTQRWFALLIPIAILTISDAFIGFHSLVPVVYGCFLINVLIGRWVGGHSNPLVLAGATLAGSIQFFLITNLANWWAYYPHTREGFLENYILAIPYFQNSVMSDLLFTTVLFGGWHFAVSVVAGWNNSRQTTEV</sequence>
<evidence type="ECO:0008006" key="4">
    <source>
        <dbReference type="Google" id="ProtNLM"/>
    </source>
</evidence>
<name>A0A518GMI2_9PLAN</name>
<dbReference type="InterPro" id="IPR046487">
    <property type="entry name" value="DUF6580"/>
</dbReference>
<keyword evidence="1" id="KW-1133">Transmembrane helix</keyword>
<dbReference type="AlphaFoldDB" id="A0A518GMI2"/>
<dbReference type="Pfam" id="PF20221">
    <property type="entry name" value="DUF6580"/>
    <property type="match status" value="1"/>
</dbReference>
<keyword evidence="1" id="KW-0472">Membrane</keyword>
<feature type="transmembrane region" description="Helical" evidence="1">
    <location>
        <begin position="20"/>
        <end position="39"/>
    </location>
</feature>
<dbReference type="KEGG" id="peh:Spb1_17460"/>
<reference evidence="2 3" key="1">
    <citation type="submission" date="2019-02" db="EMBL/GenBank/DDBJ databases">
        <title>Deep-cultivation of Planctomycetes and their phenomic and genomic characterization uncovers novel biology.</title>
        <authorList>
            <person name="Wiegand S."/>
            <person name="Jogler M."/>
            <person name="Boedeker C."/>
            <person name="Pinto D."/>
            <person name="Vollmers J."/>
            <person name="Rivas-Marin E."/>
            <person name="Kohn T."/>
            <person name="Peeters S.H."/>
            <person name="Heuer A."/>
            <person name="Rast P."/>
            <person name="Oberbeckmann S."/>
            <person name="Bunk B."/>
            <person name="Jeske O."/>
            <person name="Meyerdierks A."/>
            <person name="Storesund J.E."/>
            <person name="Kallscheuer N."/>
            <person name="Luecker S."/>
            <person name="Lage O.M."/>
            <person name="Pohl T."/>
            <person name="Merkel B.J."/>
            <person name="Hornburger P."/>
            <person name="Mueller R.-W."/>
            <person name="Bruemmer F."/>
            <person name="Labrenz M."/>
            <person name="Spormann A.M."/>
            <person name="Op den Camp H."/>
            <person name="Overmann J."/>
            <person name="Amann R."/>
            <person name="Jetten M.S.M."/>
            <person name="Mascher T."/>
            <person name="Medema M.H."/>
            <person name="Devos D.P."/>
            <person name="Kaster A.-K."/>
            <person name="Ovreas L."/>
            <person name="Rohde M."/>
            <person name="Galperin M.Y."/>
            <person name="Jogler C."/>
        </authorList>
    </citation>
    <scope>NUCLEOTIDE SEQUENCE [LARGE SCALE GENOMIC DNA]</scope>
    <source>
        <strain evidence="2 3">Spb1</strain>
    </source>
</reference>
<gene>
    <name evidence="2" type="ORF">Spb1_17460</name>
</gene>
<keyword evidence="3" id="KW-1185">Reference proteome</keyword>
<feature type="transmembrane region" description="Helical" evidence="1">
    <location>
        <begin position="51"/>
        <end position="72"/>
    </location>
</feature>
<evidence type="ECO:0000313" key="3">
    <source>
        <dbReference type="Proteomes" id="UP000315349"/>
    </source>
</evidence>
<organism evidence="2 3">
    <name type="scientific">Planctopirus ephydatiae</name>
    <dbReference type="NCBI Taxonomy" id="2528019"/>
    <lineage>
        <taxon>Bacteria</taxon>
        <taxon>Pseudomonadati</taxon>
        <taxon>Planctomycetota</taxon>
        <taxon>Planctomycetia</taxon>
        <taxon>Planctomycetales</taxon>
        <taxon>Planctomycetaceae</taxon>
        <taxon>Planctopirus</taxon>
    </lineage>
</organism>
<accession>A0A518GMI2</accession>
<dbReference type="EMBL" id="CP036299">
    <property type="protein sequence ID" value="QDV29828.1"/>
    <property type="molecule type" value="Genomic_DNA"/>
</dbReference>